<gene>
    <name evidence="4" type="ORF">EDD79_100912</name>
</gene>
<dbReference type="PANTHER" id="PTHR36934:SF1">
    <property type="entry name" value="THIOESTERASE DOMAIN-CONTAINING PROTEIN"/>
    <property type="match status" value="1"/>
</dbReference>
<dbReference type="SUPFAM" id="SSF54637">
    <property type="entry name" value="Thioesterase/thiol ester dehydrase-isomerase"/>
    <property type="match status" value="1"/>
</dbReference>
<proteinExistence type="predicted"/>
<dbReference type="InterPro" id="IPR054485">
    <property type="entry name" value="FlK-like_dom"/>
</dbReference>
<organism evidence="4 5">
    <name type="scientific">Serpentinicella alkaliphila</name>
    <dbReference type="NCBI Taxonomy" id="1734049"/>
    <lineage>
        <taxon>Bacteria</taxon>
        <taxon>Bacillati</taxon>
        <taxon>Bacillota</taxon>
        <taxon>Clostridia</taxon>
        <taxon>Peptostreptococcales</taxon>
        <taxon>Natronincolaceae</taxon>
        <taxon>Serpentinicella</taxon>
    </lineage>
</organism>
<dbReference type="AlphaFoldDB" id="A0A4R2U6R0"/>
<evidence type="ECO:0000256" key="1">
    <source>
        <dbReference type="PIRSR" id="PIRSR014972-1"/>
    </source>
</evidence>
<dbReference type="InterPro" id="IPR025540">
    <property type="entry name" value="FlK"/>
</dbReference>
<sequence length="131" mass="14365">MEFNLQTGMKAEVEITVEMKDTALAFGSGGVKVLGTPIMIGLMENASLKAVDPHLPEGFATVGIDLDVKHIASTPIGMKAYAKAELIKIEGKKLLFKVEAFDEMEKIGEGLHNRYIIELEKFIKKSENKGK</sequence>
<accession>A0A4R2U6R0</accession>
<feature type="active site" evidence="1">
    <location>
        <position position="70"/>
    </location>
</feature>
<dbReference type="Pfam" id="PF22636">
    <property type="entry name" value="FlK"/>
    <property type="match status" value="1"/>
</dbReference>
<dbReference type="InterPro" id="IPR029069">
    <property type="entry name" value="HotDog_dom_sf"/>
</dbReference>
<feature type="binding site" evidence="2">
    <location>
        <position position="114"/>
    </location>
    <ligand>
        <name>substrate</name>
    </ligand>
</feature>
<evidence type="ECO:0000313" key="5">
    <source>
        <dbReference type="Proteomes" id="UP000295504"/>
    </source>
</evidence>
<protein>
    <submittedName>
        <fullName evidence="4">Thioesterase superfamily protein</fullName>
    </submittedName>
</protein>
<dbReference type="EMBL" id="SLYC01000009">
    <property type="protein sequence ID" value="TCQ03433.1"/>
    <property type="molecule type" value="Genomic_DNA"/>
</dbReference>
<dbReference type="RefSeq" id="WP_330571396.1">
    <property type="nucleotide sequence ID" value="NZ_SLYC01000009.1"/>
</dbReference>
<keyword evidence="5" id="KW-1185">Reference proteome</keyword>
<comment type="caution">
    <text evidence="4">The sequence shown here is derived from an EMBL/GenBank/DDBJ whole genome shotgun (WGS) entry which is preliminary data.</text>
</comment>
<dbReference type="PIRSF" id="PIRSF014972">
    <property type="entry name" value="FlK"/>
    <property type="match status" value="1"/>
</dbReference>
<name>A0A4R2U6R0_9FIRM</name>
<feature type="binding site" evidence="2">
    <location>
        <position position="63"/>
    </location>
    <ligand>
        <name>substrate</name>
    </ligand>
</feature>
<evidence type="ECO:0000259" key="3">
    <source>
        <dbReference type="Pfam" id="PF22636"/>
    </source>
</evidence>
<dbReference type="Proteomes" id="UP000295504">
    <property type="component" value="Unassembled WGS sequence"/>
</dbReference>
<feature type="active site" evidence="1">
    <location>
        <position position="36"/>
    </location>
</feature>
<feature type="binding site" evidence="2">
    <location>
        <position position="63"/>
    </location>
    <ligand>
        <name>CoA</name>
        <dbReference type="ChEBI" id="CHEBI:57287"/>
    </ligand>
</feature>
<evidence type="ECO:0000256" key="2">
    <source>
        <dbReference type="PIRSR" id="PIRSR014972-2"/>
    </source>
</evidence>
<dbReference type="Gene3D" id="3.10.129.10">
    <property type="entry name" value="Hotdog Thioesterase"/>
    <property type="match status" value="1"/>
</dbReference>
<dbReference type="PANTHER" id="PTHR36934">
    <property type="entry name" value="BLR0278 PROTEIN"/>
    <property type="match status" value="1"/>
</dbReference>
<feature type="active site" evidence="1">
    <location>
        <position position="44"/>
    </location>
</feature>
<feature type="domain" description="Fluoroacetyl-CoA-specific thioesterase-like" evidence="3">
    <location>
        <begin position="17"/>
        <end position="118"/>
    </location>
</feature>
<evidence type="ECO:0000313" key="4">
    <source>
        <dbReference type="EMBL" id="TCQ03433.1"/>
    </source>
</evidence>
<reference evidence="4 5" key="1">
    <citation type="submission" date="2019-03" db="EMBL/GenBank/DDBJ databases">
        <title>Genomic Encyclopedia of Type Strains, Phase IV (KMG-IV): sequencing the most valuable type-strain genomes for metagenomic binning, comparative biology and taxonomic classification.</title>
        <authorList>
            <person name="Goeker M."/>
        </authorList>
    </citation>
    <scope>NUCLEOTIDE SEQUENCE [LARGE SCALE GENOMIC DNA]</scope>
    <source>
        <strain evidence="4 5">DSM 100013</strain>
    </source>
</reference>